<reference evidence="1 2" key="1">
    <citation type="submission" date="2020-08" db="EMBL/GenBank/DDBJ databases">
        <authorList>
            <person name="Criscuolo A."/>
        </authorList>
    </citation>
    <scope>NUCLEOTIDE SEQUENCE [LARGE SCALE GENOMIC DNA]</scope>
    <source>
        <strain evidence="1">CIP111764</strain>
    </source>
</reference>
<evidence type="ECO:0008006" key="3">
    <source>
        <dbReference type="Google" id="ProtNLM"/>
    </source>
</evidence>
<evidence type="ECO:0000313" key="2">
    <source>
        <dbReference type="Proteomes" id="UP000583387"/>
    </source>
</evidence>
<accession>A0A7U7IA09</accession>
<comment type="caution">
    <text evidence="1">The sequence shown here is derived from an EMBL/GenBank/DDBJ whole genome shotgun (WGS) entry which is preliminary data.</text>
</comment>
<sequence>MPAIRYMGADMRLELDIALPAERLQAVYRGQANRVLLTSRDGRRVSLPAHHLRPFIGHAGVYGSFVLEFSAEGELLSLRRQD</sequence>
<evidence type="ECO:0000313" key="1">
    <source>
        <dbReference type="EMBL" id="CAD5108746.1"/>
    </source>
</evidence>
<dbReference type="Pfam" id="PF11197">
    <property type="entry name" value="DUF2835"/>
    <property type="match status" value="1"/>
</dbReference>
<dbReference type="EMBL" id="CAJFCI010000060">
    <property type="protein sequence ID" value="CAD5108746.1"/>
    <property type="molecule type" value="Genomic_DNA"/>
</dbReference>
<name>A0A7U7IA09_9GAMM</name>
<dbReference type="AlphaFoldDB" id="A0A7U7IA09"/>
<organism evidence="1 2">
    <name type="scientific">Zestomonas carbonaria</name>
    <dbReference type="NCBI Taxonomy" id="2762745"/>
    <lineage>
        <taxon>Bacteria</taxon>
        <taxon>Pseudomonadati</taxon>
        <taxon>Pseudomonadota</taxon>
        <taxon>Gammaproteobacteria</taxon>
        <taxon>Pseudomonadales</taxon>
        <taxon>Pseudomonadaceae</taxon>
        <taxon>Zestomonas</taxon>
    </lineage>
</organism>
<keyword evidence="2" id="KW-1185">Reference proteome</keyword>
<dbReference type="InterPro" id="IPR021363">
    <property type="entry name" value="DUF2835"/>
</dbReference>
<dbReference type="Proteomes" id="UP000583387">
    <property type="component" value="Unassembled WGS sequence"/>
</dbReference>
<protein>
    <recommendedName>
        <fullName evidence="3">Topoisomerase II</fullName>
    </recommendedName>
</protein>
<proteinExistence type="predicted"/>
<gene>
    <name evidence="1" type="ORF">PSEWESI4_03038</name>
</gene>